<comment type="function">
    <text evidence="11">Catalyzes the phosphorylation of the hydroxyl group of 4-methyl-5-beta-hydroxyethylthiazole (THZ).</text>
</comment>
<dbReference type="Proteomes" id="UP000245921">
    <property type="component" value="Unassembled WGS sequence"/>
</dbReference>
<dbReference type="AlphaFoldDB" id="A0AA45C4E4"/>
<dbReference type="PIRSF" id="PIRSF000513">
    <property type="entry name" value="Thz_kinase"/>
    <property type="match status" value="1"/>
</dbReference>
<feature type="binding site" evidence="11">
    <location>
        <position position="119"/>
    </location>
    <ligand>
        <name>ATP</name>
        <dbReference type="ChEBI" id="CHEBI:30616"/>
    </ligand>
</feature>
<dbReference type="GO" id="GO:0005524">
    <property type="term" value="F:ATP binding"/>
    <property type="evidence" value="ECO:0007669"/>
    <property type="project" value="UniProtKB-UniRule"/>
</dbReference>
<comment type="cofactor">
    <cofactor evidence="2 11">
        <name>Mg(2+)</name>
        <dbReference type="ChEBI" id="CHEBI:18420"/>
    </cofactor>
</comment>
<evidence type="ECO:0000256" key="11">
    <source>
        <dbReference type="HAMAP-Rule" id="MF_00228"/>
    </source>
</evidence>
<dbReference type="EMBL" id="QGGI01000041">
    <property type="protein sequence ID" value="PWJ84366.1"/>
    <property type="molecule type" value="Genomic_DNA"/>
</dbReference>
<keyword evidence="5 11" id="KW-0479">Metal-binding</keyword>
<name>A0AA45C4E4_9BACT</name>
<evidence type="ECO:0000256" key="9">
    <source>
        <dbReference type="ARBA" id="ARBA00022842"/>
    </source>
</evidence>
<feature type="binding site" evidence="11">
    <location>
        <position position="166"/>
    </location>
    <ligand>
        <name>ATP</name>
        <dbReference type="ChEBI" id="CHEBI:30616"/>
    </ligand>
</feature>
<evidence type="ECO:0000256" key="2">
    <source>
        <dbReference type="ARBA" id="ARBA00001946"/>
    </source>
</evidence>
<comment type="pathway">
    <text evidence="3 11">Cofactor biosynthesis; thiamine diphosphate biosynthesis; 4-methyl-5-(2-phosphoethyl)-thiazole from 5-(2-hydroxyethyl)-4-methylthiazole: step 1/1.</text>
</comment>
<keyword evidence="6 11" id="KW-0547">Nucleotide-binding</keyword>
<organism evidence="12 13">
    <name type="scientific">Oceanotoga teriensis</name>
    <dbReference type="NCBI Taxonomy" id="515440"/>
    <lineage>
        <taxon>Bacteria</taxon>
        <taxon>Thermotogati</taxon>
        <taxon>Thermotogota</taxon>
        <taxon>Thermotogae</taxon>
        <taxon>Petrotogales</taxon>
        <taxon>Petrotogaceae</taxon>
        <taxon>Oceanotoga</taxon>
    </lineage>
</organism>
<comment type="caution">
    <text evidence="12">The sequence shown here is derived from an EMBL/GenBank/DDBJ whole genome shotgun (WGS) entry which is preliminary data.</text>
</comment>
<dbReference type="EC" id="2.7.1.50" evidence="11"/>
<dbReference type="Gene3D" id="3.40.1190.20">
    <property type="match status" value="1"/>
</dbReference>
<reference evidence="12 13" key="1">
    <citation type="submission" date="2018-05" db="EMBL/GenBank/DDBJ databases">
        <title>Genomic Encyclopedia of Type Strains, Phase IV (KMG-IV): sequencing the most valuable type-strain genomes for metagenomic binning, comparative biology and taxonomic classification.</title>
        <authorList>
            <person name="Goeker M."/>
        </authorList>
    </citation>
    <scope>NUCLEOTIDE SEQUENCE [LARGE SCALE GENOMIC DNA]</scope>
    <source>
        <strain evidence="12 13">DSM 24906</strain>
    </source>
</reference>
<dbReference type="InterPro" id="IPR000417">
    <property type="entry name" value="Hyethyz_kinase"/>
</dbReference>
<gene>
    <name evidence="11" type="primary">thiM</name>
    <name evidence="12" type="ORF">C7380_1414</name>
</gene>
<dbReference type="GO" id="GO:0009229">
    <property type="term" value="P:thiamine diphosphate biosynthetic process"/>
    <property type="evidence" value="ECO:0007669"/>
    <property type="project" value="UniProtKB-UniRule"/>
</dbReference>
<dbReference type="SUPFAM" id="SSF53613">
    <property type="entry name" value="Ribokinase-like"/>
    <property type="match status" value="1"/>
</dbReference>
<accession>A0AA45C4E4</accession>
<dbReference type="GO" id="GO:0009228">
    <property type="term" value="P:thiamine biosynthetic process"/>
    <property type="evidence" value="ECO:0007669"/>
    <property type="project" value="UniProtKB-KW"/>
</dbReference>
<comment type="catalytic activity">
    <reaction evidence="1 11">
        <text>5-(2-hydroxyethyl)-4-methylthiazole + ATP = 4-methyl-5-(2-phosphooxyethyl)-thiazole + ADP + H(+)</text>
        <dbReference type="Rhea" id="RHEA:24212"/>
        <dbReference type="ChEBI" id="CHEBI:15378"/>
        <dbReference type="ChEBI" id="CHEBI:17957"/>
        <dbReference type="ChEBI" id="CHEBI:30616"/>
        <dbReference type="ChEBI" id="CHEBI:58296"/>
        <dbReference type="ChEBI" id="CHEBI:456216"/>
        <dbReference type="EC" id="2.7.1.50"/>
    </reaction>
</comment>
<evidence type="ECO:0000313" key="13">
    <source>
        <dbReference type="Proteomes" id="UP000245921"/>
    </source>
</evidence>
<keyword evidence="4 11" id="KW-0808">Transferase</keyword>
<keyword evidence="8 11" id="KW-0067">ATP-binding</keyword>
<dbReference type="HAMAP" id="MF_00228">
    <property type="entry name" value="Thz_kinase"/>
    <property type="match status" value="1"/>
</dbReference>
<evidence type="ECO:0000256" key="6">
    <source>
        <dbReference type="ARBA" id="ARBA00022741"/>
    </source>
</evidence>
<evidence type="ECO:0000256" key="7">
    <source>
        <dbReference type="ARBA" id="ARBA00022777"/>
    </source>
</evidence>
<feature type="binding site" evidence="11">
    <location>
        <position position="43"/>
    </location>
    <ligand>
        <name>substrate</name>
    </ligand>
</feature>
<dbReference type="InterPro" id="IPR029056">
    <property type="entry name" value="Ribokinase-like"/>
</dbReference>
<evidence type="ECO:0000313" key="12">
    <source>
        <dbReference type="EMBL" id="PWJ84366.1"/>
    </source>
</evidence>
<dbReference type="Pfam" id="PF02110">
    <property type="entry name" value="HK"/>
    <property type="match status" value="1"/>
</dbReference>
<dbReference type="PRINTS" id="PR01099">
    <property type="entry name" value="HYETHTZKNASE"/>
</dbReference>
<keyword evidence="13" id="KW-1185">Reference proteome</keyword>
<protein>
    <recommendedName>
        <fullName evidence="11">Hydroxyethylthiazole kinase</fullName>
        <ecNumber evidence="11">2.7.1.50</ecNumber>
    </recommendedName>
    <alternativeName>
        <fullName evidence="11">4-methyl-5-beta-hydroxyethylthiazole kinase</fullName>
        <shortName evidence="11">TH kinase</shortName>
        <shortName evidence="11">Thz kinase</shortName>
    </alternativeName>
</protein>
<proteinExistence type="inferred from homology"/>
<dbReference type="NCBIfam" id="TIGR00694">
    <property type="entry name" value="thiM"/>
    <property type="match status" value="1"/>
</dbReference>
<comment type="similarity">
    <text evidence="11">Belongs to the Thz kinase family.</text>
</comment>
<evidence type="ECO:0000256" key="10">
    <source>
        <dbReference type="ARBA" id="ARBA00022977"/>
    </source>
</evidence>
<evidence type="ECO:0000256" key="1">
    <source>
        <dbReference type="ARBA" id="ARBA00001771"/>
    </source>
</evidence>
<evidence type="ECO:0000256" key="5">
    <source>
        <dbReference type="ARBA" id="ARBA00022723"/>
    </source>
</evidence>
<keyword evidence="7 11" id="KW-0418">Kinase</keyword>
<dbReference type="RefSeq" id="WP_109606738.1">
    <property type="nucleotide sequence ID" value="NZ_QGGI01000041.1"/>
</dbReference>
<keyword evidence="9 11" id="KW-0460">Magnesium</keyword>
<keyword evidence="10 11" id="KW-0784">Thiamine biosynthesis</keyword>
<evidence type="ECO:0000256" key="3">
    <source>
        <dbReference type="ARBA" id="ARBA00004868"/>
    </source>
</evidence>
<dbReference type="GO" id="GO:0000287">
    <property type="term" value="F:magnesium ion binding"/>
    <property type="evidence" value="ECO:0007669"/>
    <property type="project" value="UniProtKB-UniRule"/>
</dbReference>
<evidence type="ECO:0000256" key="4">
    <source>
        <dbReference type="ARBA" id="ARBA00022679"/>
    </source>
</evidence>
<sequence length="266" mass="28958">MNFVEENLIKMREKNPVIQCFTNNVVTNFTANVLLSSGASPIMSYCEEEAEEMQNIASALLLNIGTLDKTTSDQMRFQANISKKTKIPVIIDPVGAGASKLRTNLSIELINKANTKIIKGNSGEIAAINGIIGKTRGVDATISEESFTSKITIETAKKFDCTVVTTGKIDYISDGNRIAKIFNGSEMLQKITGAGCSLGALIGAFISVTDPFEAAISAVEFFNIAAEISEREKKFPGSFKIKLLDNLMKLNKETISKMKRVEINEI</sequence>
<dbReference type="CDD" id="cd01170">
    <property type="entry name" value="THZ_kinase"/>
    <property type="match status" value="1"/>
</dbReference>
<dbReference type="NCBIfam" id="NF006830">
    <property type="entry name" value="PRK09355.1"/>
    <property type="match status" value="1"/>
</dbReference>
<evidence type="ECO:0000256" key="8">
    <source>
        <dbReference type="ARBA" id="ARBA00022840"/>
    </source>
</evidence>
<feature type="binding site" evidence="11">
    <location>
        <position position="193"/>
    </location>
    <ligand>
        <name>substrate</name>
    </ligand>
</feature>
<dbReference type="GO" id="GO:0004417">
    <property type="term" value="F:hydroxyethylthiazole kinase activity"/>
    <property type="evidence" value="ECO:0007669"/>
    <property type="project" value="UniProtKB-UniRule"/>
</dbReference>